<dbReference type="CDD" id="cd01517">
    <property type="entry name" value="PAP_phosphatase"/>
    <property type="match status" value="1"/>
</dbReference>
<proteinExistence type="inferred from homology"/>
<dbReference type="Gene3D" id="3.40.190.80">
    <property type="match status" value="1"/>
</dbReference>
<dbReference type="InterPro" id="IPR051090">
    <property type="entry name" value="Inositol_monoP_superfamily"/>
</dbReference>
<evidence type="ECO:0000256" key="3">
    <source>
        <dbReference type="ARBA" id="ARBA00022723"/>
    </source>
</evidence>
<dbReference type="InterPro" id="IPR000760">
    <property type="entry name" value="Inositol_monophosphatase-like"/>
</dbReference>
<dbReference type="PANTHER" id="PTHR43200:SF2">
    <property type="entry name" value="3'(2'),5'-BISPHOSPHATE NUCLEOTIDASE"/>
    <property type="match status" value="1"/>
</dbReference>
<organism evidence="7 8">
    <name type="scientific">Plectosphaerella plurivora</name>
    <dbReference type="NCBI Taxonomy" id="936078"/>
    <lineage>
        <taxon>Eukaryota</taxon>
        <taxon>Fungi</taxon>
        <taxon>Dikarya</taxon>
        <taxon>Ascomycota</taxon>
        <taxon>Pezizomycotina</taxon>
        <taxon>Sordariomycetes</taxon>
        <taxon>Hypocreomycetidae</taxon>
        <taxon>Glomerellales</taxon>
        <taxon>Plectosphaerellaceae</taxon>
        <taxon>Plectosphaerella</taxon>
    </lineage>
</organism>
<keyword evidence="3 6" id="KW-0479">Metal-binding</keyword>
<dbReference type="OrthoDB" id="411145at2759"/>
<dbReference type="InterPro" id="IPR020583">
    <property type="entry name" value="Inositol_monoP_metal-BS"/>
</dbReference>
<dbReference type="PANTHER" id="PTHR43200">
    <property type="entry name" value="PHOSPHATASE"/>
    <property type="match status" value="1"/>
</dbReference>
<dbReference type="GO" id="GO:0046872">
    <property type="term" value="F:metal ion binding"/>
    <property type="evidence" value="ECO:0007669"/>
    <property type="project" value="UniProtKB-KW"/>
</dbReference>
<dbReference type="Pfam" id="PF00459">
    <property type="entry name" value="Inositol_P"/>
    <property type="match status" value="1"/>
</dbReference>
<comment type="similarity">
    <text evidence="2">Belongs to the inositol monophosphatase superfamily.</text>
</comment>
<dbReference type="PROSITE" id="PS00629">
    <property type="entry name" value="IMP_1"/>
    <property type="match status" value="1"/>
</dbReference>
<evidence type="ECO:0000256" key="6">
    <source>
        <dbReference type="PIRSR" id="PIRSR600760-2"/>
    </source>
</evidence>
<evidence type="ECO:0000256" key="5">
    <source>
        <dbReference type="ARBA" id="ARBA00022842"/>
    </source>
</evidence>
<dbReference type="SUPFAM" id="SSF56655">
    <property type="entry name" value="Carbohydrate phosphatase"/>
    <property type="match status" value="1"/>
</dbReference>
<evidence type="ECO:0000256" key="1">
    <source>
        <dbReference type="ARBA" id="ARBA00001946"/>
    </source>
</evidence>
<name>A0A9P9ABA1_9PEZI</name>
<dbReference type="EMBL" id="JAGSXJ010000013">
    <property type="protein sequence ID" value="KAH6686378.1"/>
    <property type="molecule type" value="Genomic_DNA"/>
</dbReference>
<evidence type="ECO:0008006" key="9">
    <source>
        <dbReference type="Google" id="ProtNLM"/>
    </source>
</evidence>
<sequence>MEPTPYSKERLIAELAVQRVSVLAKRIMREMLAAHDGNGAITKSDSTPVTVADFAGQALMIAALHHAFPTDRFIGEEGAEGLRNDSHLRARVWELVSSARLDDPESDALLASPKSEEEMLELIDRGLDPGGKDRRIWIMDPIDGTATFLKGQQYAVSLALVVDGREEIGVLGCPNLRGDTLVVRETVVDDTGFGVMVSAVRGQGALLRLVGTGGLDALPRVLPKFHTNAPSRTSPHFVDSHLSTSCRLDLAARLAGKLGSKYPDTDVWSSHIKYMALILGGGDVMVQIPRKGEPPDDHIWDHAGAQLIFSELGGEITDLDGKEIDLGAGRRLASNWGLLAAKPGVGSKVLELIRDLKAVEDF</sequence>
<dbReference type="AlphaFoldDB" id="A0A9P9ABA1"/>
<dbReference type="Gene3D" id="3.30.540.10">
    <property type="entry name" value="Fructose-1,6-Bisphosphatase, subunit A, domain 1"/>
    <property type="match status" value="1"/>
</dbReference>
<evidence type="ECO:0000313" key="8">
    <source>
        <dbReference type="Proteomes" id="UP000770015"/>
    </source>
</evidence>
<evidence type="ECO:0000256" key="2">
    <source>
        <dbReference type="ARBA" id="ARBA00009759"/>
    </source>
</evidence>
<keyword evidence="8" id="KW-1185">Reference proteome</keyword>
<protein>
    <recommendedName>
        <fullName evidence="9">3'(2'),5'-bisphosphate nucleotidase</fullName>
    </recommendedName>
</protein>
<feature type="binding site" evidence="6">
    <location>
        <position position="76"/>
    </location>
    <ligand>
        <name>Mg(2+)</name>
        <dbReference type="ChEBI" id="CHEBI:18420"/>
        <label>1</label>
        <note>catalytic</note>
    </ligand>
</feature>
<comment type="caution">
    <text evidence="7">The sequence shown here is derived from an EMBL/GenBank/DDBJ whole genome shotgun (WGS) entry which is preliminary data.</text>
</comment>
<feature type="binding site" evidence="6">
    <location>
        <position position="140"/>
    </location>
    <ligand>
        <name>Mg(2+)</name>
        <dbReference type="ChEBI" id="CHEBI:18420"/>
        <label>1</label>
        <note>catalytic</note>
    </ligand>
</feature>
<comment type="cofactor">
    <cofactor evidence="1 6">
        <name>Mg(2+)</name>
        <dbReference type="ChEBI" id="CHEBI:18420"/>
    </cofactor>
</comment>
<feature type="binding site" evidence="6">
    <location>
        <position position="301"/>
    </location>
    <ligand>
        <name>Mg(2+)</name>
        <dbReference type="ChEBI" id="CHEBI:18420"/>
        <label>1</label>
        <note>catalytic</note>
    </ligand>
</feature>
<dbReference type="GO" id="GO:0008441">
    <property type="term" value="F:3'(2'),5'-bisphosphate nucleotidase activity"/>
    <property type="evidence" value="ECO:0007669"/>
    <property type="project" value="TreeGrafter"/>
</dbReference>
<reference evidence="7" key="1">
    <citation type="journal article" date="2021" name="Nat. Commun.">
        <title>Genetic determinants of endophytism in the Arabidopsis root mycobiome.</title>
        <authorList>
            <person name="Mesny F."/>
            <person name="Miyauchi S."/>
            <person name="Thiergart T."/>
            <person name="Pickel B."/>
            <person name="Atanasova L."/>
            <person name="Karlsson M."/>
            <person name="Huettel B."/>
            <person name="Barry K.W."/>
            <person name="Haridas S."/>
            <person name="Chen C."/>
            <person name="Bauer D."/>
            <person name="Andreopoulos W."/>
            <person name="Pangilinan J."/>
            <person name="LaButti K."/>
            <person name="Riley R."/>
            <person name="Lipzen A."/>
            <person name="Clum A."/>
            <person name="Drula E."/>
            <person name="Henrissat B."/>
            <person name="Kohler A."/>
            <person name="Grigoriev I.V."/>
            <person name="Martin F.M."/>
            <person name="Hacquard S."/>
        </authorList>
    </citation>
    <scope>NUCLEOTIDE SEQUENCE</scope>
    <source>
        <strain evidence="7">MPI-SDFR-AT-0117</strain>
    </source>
</reference>
<accession>A0A9P9ABA1</accession>
<gene>
    <name evidence="7" type="ORF">F5X68DRAFT_208902</name>
</gene>
<dbReference type="Proteomes" id="UP000770015">
    <property type="component" value="Unassembled WGS sequence"/>
</dbReference>
<feature type="binding site" evidence="6">
    <location>
        <position position="142"/>
    </location>
    <ligand>
        <name>Mg(2+)</name>
        <dbReference type="ChEBI" id="CHEBI:18420"/>
        <label>1</label>
        <note>catalytic</note>
    </ligand>
</feature>
<keyword evidence="4" id="KW-0378">Hydrolase</keyword>
<evidence type="ECO:0000313" key="7">
    <source>
        <dbReference type="EMBL" id="KAH6686378.1"/>
    </source>
</evidence>
<keyword evidence="5 6" id="KW-0460">Magnesium</keyword>
<feature type="binding site" evidence="6">
    <location>
        <position position="143"/>
    </location>
    <ligand>
        <name>Mg(2+)</name>
        <dbReference type="ChEBI" id="CHEBI:18420"/>
        <label>1</label>
        <note>catalytic</note>
    </ligand>
</feature>
<evidence type="ECO:0000256" key="4">
    <source>
        <dbReference type="ARBA" id="ARBA00022801"/>
    </source>
</evidence>
<dbReference type="GO" id="GO:0000103">
    <property type="term" value="P:sulfate assimilation"/>
    <property type="evidence" value="ECO:0007669"/>
    <property type="project" value="TreeGrafter"/>
</dbReference>